<proteinExistence type="inferred from homology"/>
<dbReference type="PANTHER" id="PTHR31144">
    <property type="entry name" value="UPF0602 PROTEIN C4ORF47"/>
    <property type="match status" value="1"/>
</dbReference>
<protein>
    <recommendedName>
        <fullName evidence="5">Cilia-and flagella-associated protein 96</fullName>
    </recommendedName>
</protein>
<evidence type="ECO:0000256" key="3">
    <source>
        <dbReference type="ARBA" id="ARBA00023212"/>
    </source>
</evidence>
<feature type="coiled-coil region" evidence="6">
    <location>
        <begin position="105"/>
        <end position="137"/>
    </location>
</feature>
<evidence type="ECO:0000313" key="9">
    <source>
        <dbReference type="Proteomes" id="UP001209570"/>
    </source>
</evidence>
<sequence length="226" mass="26212">MYTTKVLNKNIAGSYLSIGDPYRDPHIIEGKNARQKGKQMMTVPAKNTCNGVGYFEKKTYSSDPLQDNTMYLKLQPMDKRKAGFGSKDASRRDEFMSHVRTEQYRETLDKEMEIVEKQKKTQANEQSFEELEELEKQRKFPEGLPETRFLYDIGRSQTTEFNQKCHRERFYTMRTGNSQYKRNNGPFTLTSESFGVGADDVSNNRPTPKGASTKQFYDRSHLHVGQ</sequence>
<evidence type="ECO:0000256" key="2">
    <source>
        <dbReference type="ARBA" id="ARBA00022490"/>
    </source>
</evidence>
<dbReference type="InterPro" id="IPR029358">
    <property type="entry name" value="CFAP96"/>
</dbReference>
<comment type="caution">
    <text evidence="8">The sequence shown here is derived from an EMBL/GenBank/DDBJ whole genome shotgun (WGS) entry which is preliminary data.</text>
</comment>
<accession>A0AAD5LK86</accession>
<dbReference type="Proteomes" id="UP001209570">
    <property type="component" value="Unassembled WGS sequence"/>
</dbReference>
<dbReference type="EMBL" id="JAKCXM010000067">
    <property type="protein sequence ID" value="KAJ0404187.1"/>
    <property type="molecule type" value="Genomic_DNA"/>
</dbReference>
<dbReference type="AlphaFoldDB" id="A0AAD5LK86"/>
<feature type="compositionally biased region" description="Basic and acidic residues" evidence="7">
    <location>
        <begin position="216"/>
        <end position="226"/>
    </location>
</feature>
<comment type="subcellular location">
    <subcellularLocation>
        <location evidence="1">Cytoplasm</location>
        <location evidence="1">Cytoskeleton</location>
        <location evidence="1">Microtubule organizing center</location>
        <location evidence="1">Centrosome</location>
    </subcellularLocation>
</comment>
<organism evidence="8 9">
    <name type="scientific">Pythium insidiosum</name>
    <name type="common">Pythiosis disease agent</name>
    <dbReference type="NCBI Taxonomy" id="114742"/>
    <lineage>
        <taxon>Eukaryota</taxon>
        <taxon>Sar</taxon>
        <taxon>Stramenopiles</taxon>
        <taxon>Oomycota</taxon>
        <taxon>Peronosporomycetes</taxon>
        <taxon>Pythiales</taxon>
        <taxon>Pythiaceae</taxon>
        <taxon>Pythium</taxon>
    </lineage>
</organism>
<evidence type="ECO:0000256" key="4">
    <source>
        <dbReference type="ARBA" id="ARBA00035656"/>
    </source>
</evidence>
<comment type="similarity">
    <text evidence="4">Belongs to the CFAP96 family.</text>
</comment>
<keyword evidence="9" id="KW-1185">Reference proteome</keyword>
<dbReference type="PANTHER" id="PTHR31144:SF1">
    <property type="entry name" value="UPF0602 PROTEIN C4ORF47"/>
    <property type="match status" value="1"/>
</dbReference>
<evidence type="ECO:0000256" key="1">
    <source>
        <dbReference type="ARBA" id="ARBA00004300"/>
    </source>
</evidence>
<evidence type="ECO:0000256" key="7">
    <source>
        <dbReference type="SAM" id="MobiDB-lite"/>
    </source>
</evidence>
<dbReference type="GO" id="GO:0005813">
    <property type="term" value="C:centrosome"/>
    <property type="evidence" value="ECO:0007669"/>
    <property type="project" value="UniProtKB-SubCell"/>
</dbReference>
<keyword evidence="2" id="KW-0963">Cytoplasm</keyword>
<evidence type="ECO:0000313" key="8">
    <source>
        <dbReference type="EMBL" id="KAJ0404187.1"/>
    </source>
</evidence>
<reference evidence="8" key="1">
    <citation type="submission" date="2021-12" db="EMBL/GenBank/DDBJ databases">
        <title>Prjna785345.</title>
        <authorList>
            <person name="Rujirawat T."/>
            <person name="Krajaejun T."/>
        </authorList>
    </citation>
    <scope>NUCLEOTIDE SEQUENCE</scope>
    <source>
        <strain evidence="8">Pi057C3</strain>
    </source>
</reference>
<keyword evidence="6" id="KW-0175">Coiled coil</keyword>
<evidence type="ECO:0000256" key="5">
    <source>
        <dbReference type="ARBA" id="ARBA00035693"/>
    </source>
</evidence>
<feature type="compositionally biased region" description="Polar residues" evidence="7">
    <location>
        <begin position="201"/>
        <end position="215"/>
    </location>
</feature>
<keyword evidence="3" id="KW-0206">Cytoskeleton</keyword>
<name>A0AAD5LK86_PYTIN</name>
<dbReference type="GO" id="GO:0005881">
    <property type="term" value="C:cytoplasmic microtubule"/>
    <property type="evidence" value="ECO:0007669"/>
    <property type="project" value="TreeGrafter"/>
</dbReference>
<evidence type="ECO:0000256" key="6">
    <source>
        <dbReference type="SAM" id="Coils"/>
    </source>
</evidence>
<gene>
    <name evidence="8" type="ORF">P43SY_002030</name>
</gene>
<feature type="region of interest" description="Disordered" evidence="7">
    <location>
        <begin position="195"/>
        <end position="226"/>
    </location>
</feature>